<evidence type="ECO:0000313" key="3">
    <source>
        <dbReference type="EMBL" id="NIY46793.1"/>
    </source>
</evidence>
<dbReference type="InterPro" id="IPR036291">
    <property type="entry name" value="NAD(P)-bd_dom_sf"/>
</dbReference>
<protein>
    <submittedName>
        <fullName evidence="3">Gfo/Idh/MocA family oxidoreductase</fullName>
    </submittedName>
</protein>
<proteinExistence type="predicted"/>
<organism evidence="3 4">
    <name type="scientific">Cedecea colo</name>
    <dbReference type="NCBI Taxonomy" id="2552946"/>
    <lineage>
        <taxon>Bacteria</taxon>
        <taxon>Pseudomonadati</taxon>
        <taxon>Pseudomonadota</taxon>
        <taxon>Gammaproteobacteria</taxon>
        <taxon>Enterobacterales</taxon>
        <taxon>Enterobacteriaceae</taxon>
        <taxon>Cedecea</taxon>
    </lineage>
</organism>
<dbReference type="EMBL" id="SOYS01000002">
    <property type="protein sequence ID" value="NIY46793.1"/>
    <property type="molecule type" value="Genomic_DNA"/>
</dbReference>
<gene>
    <name evidence="3" type="ORF">E2L00_04460</name>
</gene>
<feature type="domain" description="Gfo/Idh/MocA-like oxidoreductase C-terminal" evidence="2">
    <location>
        <begin position="150"/>
        <end position="430"/>
    </location>
</feature>
<dbReference type="InterPro" id="IPR051450">
    <property type="entry name" value="Gfo/Idh/MocA_Oxidoreductases"/>
</dbReference>
<dbReference type="SUPFAM" id="SSF55347">
    <property type="entry name" value="Glyceraldehyde-3-phosphate dehydrogenase-like, C-terminal domain"/>
    <property type="match status" value="1"/>
</dbReference>
<sequence>MSSESVKNTSGCKPVSVLVAGAGARGEIYSRFALAHPELMRVVGVAEPRETYRQQFVAQHNIAPENVFHDWRDAAAAGKMADAVLICTQDNMHLEPALAFAAQGYHMLLEKPLSPDSRECKAIVDAVTRAGVIFSVGHVLRYTRYTQKLKQLLRDKVIGDVISMQHLEPVGYWHQAHSFVRGNWRNDRLSASMLLQKSCHDIDWIRYIMDTPCEQVSSFGGLRHFRAENQPVGAADRCLDCGVETTCPYSAKKIYLGEQRKSTPGFLRVLTPEVSQQNLLAALREGPYGRCVYRCDNNVVDHQVVNIQFAGGKTASFTMTAFTRHEDRKTQLFGSHGQLEGDGRFIRITSFIDDRETVYDVEDIADTDPALNSAMGGHGGGDYYLMAHFIDAVRNNDASQIFSGPQETLESHLMVFAAERARREGAVVTVNSDA</sequence>
<comment type="caution">
    <text evidence="3">The sequence shown here is derived from an EMBL/GenBank/DDBJ whole genome shotgun (WGS) entry which is preliminary data.</text>
</comment>
<dbReference type="PANTHER" id="PTHR43377:SF2">
    <property type="entry name" value="BINDING ROSSMANN FOLD OXIDOREDUCTASE, PUTATIVE (AFU_ORTHOLOGUE AFUA_4G00560)-RELATED"/>
    <property type="match status" value="1"/>
</dbReference>
<evidence type="ECO:0000259" key="2">
    <source>
        <dbReference type="Pfam" id="PF02894"/>
    </source>
</evidence>
<keyword evidence="4" id="KW-1185">Reference proteome</keyword>
<evidence type="ECO:0000259" key="1">
    <source>
        <dbReference type="Pfam" id="PF01408"/>
    </source>
</evidence>
<dbReference type="Gene3D" id="3.30.360.10">
    <property type="entry name" value="Dihydrodipicolinate Reductase, domain 2"/>
    <property type="match status" value="1"/>
</dbReference>
<dbReference type="RefSeq" id="WP_167607620.1">
    <property type="nucleotide sequence ID" value="NZ_SOYS01000002.1"/>
</dbReference>
<dbReference type="Pfam" id="PF01408">
    <property type="entry name" value="GFO_IDH_MocA"/>
    <property type="match status" value="1"/>
</dbReference>
<dbReference type="InterPro" id="IPR004104">
    <property type="entry name" value="Gfo/Idh/MocA-like_OxRdtase_C"/>
</dbReference>
<dbReference type="SUPFAM" id="SSF51735">
    <property type="entry name" value="NAD(P)-binding Rossmann-fold domains"/>
    <property type="match status" value="1"/>
</dbReference>
<dbReference type="Gene3D" id="3.40.50.720">
    <property type="entry name" value="NAD(P)-binding Rossmann-like Domain"/>
    <property type="match status" value="1"/>
</dbReference>
<dbReference type="Proteomes" id="UP000697927">
    <property type="component" value="Unassembled WGS sequence"/>
</dbReference>
<dbReference type="InterPro" id="IPR000683">
    <property type="entry name" value="Gfo/Idh/MocA-like_OxRdtase_N"/>
</dbReference>
<dbReference type="Pfam" id="PF02894">
    <property type="entry name" value="GFO_IDH_MocA_C"/>
    <property type="match status" value="1"/>
</dbReference>
<dbReference type="PANTHER" id="PTHR43377">
    <property type="entry name" value="BILIVERDIN REDUCTASE A"/>
    <property type="match status" value="1"/>
</dbReference>
<accession>A0ABX0VIJ1</accession>
<feature type="domain" description="Gfo/Idh/MocA-like oxidoreductase N-terminal" evidence="1">
    <location>
        <begin position="16"/>
        <end position="138"/>
    </location>
</feature>
<name>A0ABX0VIJ1_9ENTR</name>
<evidence type="ECO:0000313" key="4">
    <source>
        <dbReference type="Proteomes" id="UP000697927"/>
    </source>
</evidence>
<reference evidence="3 4" key="1">
    <citation type="journal article" date="2020" name="Microorganisms">
        <title>Polyphasic Characterisation of Cedecea colo sp. nov., a New Enteric Bacterium Isolated from the Koala Hindgut.</title>
        <authorList>
            <person name="Boath J.M."/>
            <person name="Dakhal S."/>
            <person name="Van T.T.H."/>
            <person name="Moore R.J."/>
            <person name="Dekiwadia C."/>
            <person name="Macreadie I.G."/>
        </authorList>
    </citation>
    <scope>NUCLEOTIDE SEQUENCE [LARGE SCALE GENOMIC DNA]</scope>
    <source>
        <strain evidence="3 4">ZA</strain>
    </source>
</reference>